<dbReference type="KEGG" id="nev:NTE_02626"/>
<dbReference type="SUPFAM" id="SSF51679">
    <property type="entry name" value="Bacterial luciferase-like"/>
    <property type="match status" value="1"/>
</dbReference>
<dbReference type="InterPro" id="IPR019921">
    <property type="entry name" value="Lucif-like_OxRdtase_Rv2161c"/>
</dbReference>
<dbReference type="EMBL" id="CP007174">
    <property type="protein sequence ID" value="AIF84669.1"/>
    <property type="molecule type" value="Genomic_DNA"/>
</dbReference>
<dbReference type="STRING" id="1459636.NTE_02626"/>
<dbReference type="Gene3D" id="3.20.20.30">
    <property type="entry name" value="Luciferase-like domain"/>
    <property type="match status" value="1"/>
</dbReference>
<organism evidence="6 7">
    <name type="scientific">Candidatus Nitrososphaera evergladensis SR1</name>
    <dbReference type="NCBI Taxonomy" id="1459636"/>
    <lineage>
        <taxon>Archaea</taxon>
        <taxon>Nitrososphaerota</taxon>
        <taxon>Nitrososphaeria</taxon>
        <taxon>Nitrososphaerales</taxon>
        <taxon>Nitrososphaeraceae</taxon>
        <taxon>Nitrososphaera</taxon>
    </lineage>
</organism>
<keyword evidence="7" id="KW-1185">Reference proteome</keyword>
<dbReference type="HOGENOM" id="CLU_027853_7_1_2"/>
<evidence type="ECO:0000256" key="4">
    <source>
        <dbReference type="ARBA" id="ARBA00023033"/>
    </source>
</evidence>
<feature type="domain" description="Luciferase-like" evidence="5">
    <location>
        <begin position="34"/>
        <end position="270"/>
    </location>
</feature>
<evidence type="ECO:0000256" key="1">
    <source>
        <dbReference type="ARBA" id="ARBA00022630"/>
    </source>
</evidence>
<dbReference type="AlphaFoldDB" id="A0A075MZJ6"/>
<evidence type="ECO:0000256" key="3">
    <source>
        <dbReference type="ARBA" id="ARBA00023002"/>
    </source>
</evidence>
<keyword evidence="2" id="KW-0288">FMN</keyword>
<gene>
    <name evidence="6" type="ORF">NTE_02626</name>
</gene>
<dbReference type="InterPro" id="IPR036661">
    <property type="entry name" value="Luciferase-like_sf"/>
</dbReference>
<accession>A0A075MZJ6</accession>
<dbReference type="NCBIfam" id="TIGR03619">
    <property type="entry name" value="F420_Rv2161c"/>
    <property type="match status" value="1"/>
</dbReference>
<keyword evidence="4" id="KW-0503">Monooxygenase</keyword>
<evidence type="ECO:0000313" key="6">
    <source>
        <dbReference type="EMBL" id="AIF84669.1"/>
    </source>
</evidence>
<dbReference type="eggNOG" id="arCOG02410">
    <property type="taxonomic scope" value="Archaea"/>
</dbReference>
<evidence type="ECO:0000256" key="2">
    <source>
        <dbReference type="ARBA" id="ARBA00022643"/>
    </source>
</evidence>
<dbReference type="Proteomes" id="UP000028194">
    <property type="component" value="Chromosome"/>
</dbReference>
<protein>
    <submittedName>
        <fullName evidence="6">Flavin-dependent oxidoreductase, F420-dependent methylene-tetrahydromethanopterin reductase</fullName>
    </submittedName>
</protein>
<keyword evidence="3" id="KW-0560">Oxidoreductase</keyword>
<evidence type="ECO:0000259" key="5">
    <source>
        <dbReference type="Pfam" id="PF00296"/>
    </source>
</evidence>
<dbReference type="GO" id="GO:0046306">
    <property type="term" value="P:alkanesulfonate catabolic process"/>
    <property type="evidence" value="ECO:0007669"/>
    <property type="project" value="TreeGrafter"/>
</dbReference>
<sequence length="331" mass="36741">MKKNVFKILIRADAAFAHTHMKAGILLPQVTEHATKENLLYIAKEAEKEGLDSAWVFERLLWPLKPQTPYVATPDGSLPTEYQNVLDPLETLTYIAGNTTKISLGTCLIDMLFHNPVVLARRFATLDVLSGGRVIAGLGIGWSKDEYEVSGVPYKQRGARADEFLQALKRIWTDDVVEFKGQFYNIPASKIGPKPVQKPHPPVLLGGFSPKVFSRIVNYADGWLPIAGVGPLEQLEQAVSGLREGARKAGKDPSKVRVFVLSYPTVMDSPSPNQQQRWPMTGTIDQIGSDIERIKAIDGVDHIIFGYAFSSVGRDVKKMIEITKQLVRFAR</sequence>
<dbReference type="PANTHER" id="PTHR42847">
    <property type="entry name" value="ALKANESULFONATE MONOOXYGENASE"/>
    <property type="match status" value="1"/>
</dbReference>
<dbReference type="Pfam" id="PF00296">
    <property type="entry name" value="Bac_luciferase"/>
    <property type="match status" value="1"/>
</dbReference>
<name>A0A075MZJ6_9ARCH</name>
<dbReference type="GO" id="GO:0008726">
    <property type="term" value="F:alkanesulfonate monooxygenase activity"/>
    <property type="evidence" value="ECO:0007669"/>
    <property type="project" value="TreeGrafter"/>
</dbReference>
<reference evidence="6 7" key="1">
    <citation type="journal article" date="2014" name="PLoS ONE">
        <title>Genome Sequence of Candidatus Nitrososphaera evergladensis from Group I.1b Enriched from Everglades Soil Reveals Novel Genomic Features of the Ammonia-Oxidizing Archaea.</title>
        <authorList>
            <person name="Zhalnina K.V."/>
            <person name="Dias R."/>
            <person name="Leonard M.T."/>
            <person name="Dorr de Quadros P."/>
            <person name="Camargo F.A."/>
            <person name="Drew J.C."/>
            <person name="Farmerie W.G."/>
            <person name="Daroub S.H."/>
            <person name="Triplett E.W."/>
        </authorList>
    </citation>
    <scope>NUCLEOTIDE SEQUENCE [LARGE SCALE GENOMIC DNA]</scope>
    <source>
        <strain evidence="6 7">SR1</strain>
    </source>
</reference>
<keyword evidence="1" id="KW-0285">Flavoprotein</keyword>
<evidence type="ECO:0000313" key="7">
    <source>
        <dbReference type="Proteomes" id="UP000028194"/>
    </source>
</evidence>
<dbReference type="InterPro" id="IPR011251">
    <property type="entry name" value="Luciferase-like_dom"/>
</dbReference>
<dbReference type="InterPro" id="IPR050172">
    <property type="entry name" value="SsuD_RutA_monooxygenase"/>
</dbReference>
<dbReference type="PANTHER" id="PTHR42847:SF4">
    <property type="entry name" value="ALKANESULFONATE MONOOXYGENASE-RELATED"/>
    <property type="match status" value="1"/>
</dbReference>
<proteinExistence type="predicted"/>